<dbReference type="STRING" id="7222.B4J361"/>
<dbReference type="OMA" id="DWWPDYE"/>
<dbReference type="HOGENOM" id="CLU_101916_0_0_1"/>
<dbReference type="InParanoid" id="B4J361"/>
<dbReference type="KEGG" id="dgr:6557437"/>
<keyword evidence="2" id="KW-1185">Reference proteome</keyword>
<reference evidence="1 2" key="1">
    <citation type="journal article" date="2007" name="Nature">
        <title>Evolution of genes and genomes on the Drosophila phylogeny.</title>
        <authorList>
            <consortium name="Drosophila 12 Genomes Consortium"/>
            <person name="Clark A.G."/>
            <person name="Eisen M.B."/>
            <person name="Smith D.R."/>
            <person name="Bergman C.M."/>
            <person name="Oliver B."/>
            <person name="Markow T.A."/>
            <person name="Kaufman T.C."/>
            <person name="Kellis M."/>
            <person name="Gelbart W."/>
            <person name="Iyer V.N."/>
            <person name="Pollard D.A."/>
            <person name="Sackton T.B."/>
            <person name="Larracuente A.M."/>
            <person name="Singh N.D."/>
            <person name="Abad J.P."/>
            <person name="Abt D.N."/>
            <person name="Adryan B."/>
            <person name="Aguade M."/>
            <person name="Akashi H."/>
            <person name="Anderson W.W."/>
            <person name="Aquadro C.F."/>
            <person name="Ardell D.H."/>
            <person name="Arguello R."/>
            <person name="Artieri C.G."/>
            <person name="Barbash D.A."/>
            <person name="Barker D."/>
            <person name="Barsanti P."/>
            <person name="Batterham P."/>
            <person name="Batzoglou S."/>
            <person name="Begun D."/>
            <person name="Bhutkar A."/>
            <person name="Blanco E."/>
            <person name="Bosak S.A."/>
            <person name="Bradley R.K."/>
            <person name="Brand A.D."/>
            <person name="Brent M.R."/>
            <person name="Brooks A.N."/>
            <person name="Brown R.H."/>
            <person name="Butlin R.K."/>
            <person name="Caggese C."/>
            <person name="Calvi B.R."/>
            <person name="Bernardo de Carvalho A."/>
            <person name="Caspi A."/>
            <person name="Castrezana S."/>
            <person name="Celniker S.E."/>
            <person name="Chang J.L."/>
            <person name="Chapple C."/>
            <person name="Chatterji S."/>
            <person name="Chinwalla A."/>
            <person name="Civetta A."/>
            <person name="Clifton S.W."/>
            <person name="Comeron J.M."/>
            <person name="Costello J.C."/>
            <person name="Coyne J.A."/>
            <person name="Daub J."/>
            <person name="David R.G."/>
            <person name="Delcher A.L."/>
            <person name="Delehaunty K."/>
            <person name="Do C.B."/>
            <person name="Ebling H."/>
            <person name="Edwards K."/>
            <person name="Eickbush T."/>
            <person name="Evans J.D."/>
            <person name="Filipski A."/>
            <person name="Findeiss S."/>
            <person name="Freyhult E."/>
            <person name="Fulton L."/>
            <person name="Fulton R."/>
            <person name="Garcia A.C."/>
            <person name="Gardiner A."/>
            <person name="Garfield D.A."/>
            <person name="Garvin B.E."/>
            <person name="Gibson G."/>
            <person name="Gilbert D."/>
            <person name="Gnerre S."/>
            <person name="Godfrey J."/>
            <person name="Good R."/>
            <person name="Gotea V."/>
            <person name="Gravely B."/>
            <person name="Greenberg A.J."/>
            <person name="Griffiths-Jones S."/>
            <person name="Gross S."/>
            <person name="Guigo R."/>
            <person name="Gustafson E.A."/>
            <person name="Haerty W."/>
            <person name="Hahn M.W."/>
            <person name="Halligan D.L."/>
            <person name="Halpern A.L."/>
            <person name="Halter G.M."/>
            <person name="Han M.V."/>
            <person name="Heger A."/>
            <person name="Hillier L."/>
            <person name="Hinrichs A.S."/>
            <person name="Holmes I."/>
            <person name="Hoskins R.A."/>
            <person name="Hubisz M.J."/>
            <person name="Hultmark D."/>
            <person name="Huntley M.A."/>
            <person name="Jaffe D.B."/>
            <person name="Jagadeeshan S."/>
            <person name="Jeck W.R."/>
            <person name="Johnson J."/>
            <person name="Jones C.D."/>
            <person name="Jordan W.C."/>
            <person name="Karpen G.H."/>
            <person name="Kataoka E."/>
            <person name="Keightley P.D."/>
            <person name="Kheradpour P."/>
            <person name="Kirkness E.F."/>
            <person name="Koerich L.B."/>
            <person name="Kristiansen K."/>
            <person name="Kudrna D."/>
            <person name="Kulathinal R.J."/>
            <person name="Kumar S."/>
            <person name="Kwok R."/>
            <person name="Lander E."/>
            <person name="Langley C.H."/>
            <person name="Lapoint R."/>
            <person name="Lazzaro B.P."/>
            <person name="Lee S.J."/>
            <person name="Levesque L."/>
            <person name="Li R."/>
            <person name="Lin C.F."/>
            <person name="Lin M.F."/>
            <person name="Lindblad-Toh K."/>
            <person name="Llopart A."/>
            <person name="Long M."/>
            <person name="Low L."/>
            <person name="Lozovsky E."/>
            <person name="Lu J."/>
            <person name="Luo M."/>
            <person name="Machado C.A."/>
            <person name="Makalowski W."/>
            <person name="Marzo M."/>
            <person name="Matsuda M."/>
            <person name="Matzkin L."/>
            <person name="McAllister B."/>
            <person name="McBride C.S."/>
            <person name="McKernan B."/>
            <person name="McKernan K."/>
            <person name="Mendez-Lago M."/>
            <person name="Minx P."/>
            <person name="Mollenhauer M.U."/>
            <person name="Montooth K."/>
            <person name="Mount S.M."/>
            <person name="Mu X."/>
            <person name="Myers E."/>
            <person name="Negre B."/>
            <person name="Newfeld S."/>
            <person name="Nielsen R."/>
            <person name="Noor M.A."/>
            <person name="O'Grady P."/>
            <person name="Pachter L."/>
            <person name="Papaceit M."/>
            <person name="Parisi M.J."/>
            <person name="Parisi M."/>
            <person name="Parts L."/>
            <person name="Pedersen J.S."/>
            <person name="Pesole G."/>
            <person name="Phillippy A.M."/>
            <person name="Ponting C.P."/>
            <person name="Pop M."/>
            <person name="Porcelli D."/>
            <person name="Powell J.R."/>
            <person name="Prohaska S."/>
            <person name="Pruitt K."/>
            <person name="Puig M."/>
            <person name="Quesneville H."/>
            <person name="Ram K.R."/>
            <person name="Rand D."/>
            <person name="Rasmussen M.D."/>
            <person name="Reed L.K."/>
            <person name="Reenan R."/>
            <person name="Reily A."/>
            <person name="Remington K.A."/>
            <person name="Rieger T.T."/>
            <person name="Ritchie M.G."/>
            <person name="Robin C."/>
            <person name="Rogers Y.H."/>
            <person name="Rohde C."/>
            <person name="Rozas J."/>
            <person name="Rubenfield M.J."/>
            <person name="Ruiz A."/>
            <person name="Russo S."/>
            <person name="Salzberg S.L."/>
            <person name="Sanchez-Gracia A."/>
            <person name="Saranga D.J."/>
            <person name="Sato H."/>
            <person name="Schaeffer S.W."/>
            <person name="Schatz M.C."/>
            <person name="Schlenke T."/>
            <person name="Schwartz R."/>
            <person name="Segarra C."/>
            <person name="Singh R.S."/>
            <person name="Sirot L."/>
            <person name="Sirota M."/>
            <person name="Sisneros N.B."/>
            <person name="Smith C.D."/>
            <person name="Smith T.F."/>
            <person name="Spieth J."/>
            <person name="Stage D.E."/>
            <person name="Stark A."/>
            <person name="Stephan W."/>
            <person name="Strausberg R.L."/>
            <person name="Strempel S."/>
            <person name="Sturgill D."/>
            <person name="Sutton G."/>
            <person name="Sutton G.G."/>
            <person name="Tao W."/>
            <person name="Teichmann S."/>
            <person name="Tobari Y.N."/>
            <person name="Tomimura Y."/>
            <person name="Tsolas J.M."/>
            <person name="Valente V.L."/>
            <person name="Venter E."/>
            <person name="Venter J.C."/>
            <person name="Vicario S."/>
            <person name="Vieira F.G."/>
            <person name="Vilella A.J."/>
            <person name="Villasante A."/>
            <person name="Walenz B."/>
            <person name="Wang J."/>
            <person name="Wasserman M."/>
            <person name="Watts T."/>
            <person name="Wilson D."/>
            <person name="Wilson R.K."/>
            <person name="Wing R.A."/>
            <person name="Wolfner M.F."/>
            <person name="Wong A."/>
            <person name="Wong G.K."/>
            <person name="Wu C.I."/>
            <person name="Wu G."/>
            <person name="Yamamoto D."/>
            <person name="Yang H.P."/>
            <person name="Yang S.P."/>
            <person name="Yorke J.A."/>
            <person name="Yoshida K."/>
            <person name="Zdobnov E."/>
            <person name="Zhang P."/>
            <person name="Zhang Y."/>
            <person name="Zimin A.V."/>
            <person name="Baldwin J."/>
            <person name="Abdouelleil A."/>
            <person name="Abdulkadir J."/>
            <person name="Abebe A."/>
            <person name="Abera B."/>
            <person name="Abreu J."/>
            <person name="Acer S.C."/>
            <person name="Aftuck L."/>
            <person name="Alexander A."/>
            <person name="An P."/>
            <person name="Anderson E."/>
            <person name="Anderson S."/>
            <person name="Arachi H."/>
            <person name="Azer M."/>
            <person name="Bachantsang P."/>
            <person name="Barry A."/>
            <person name="Bayul T."/>
            <person name="Berlin A."/>
            <person name="Bessette D."/>
            <person name="Bloom T."/>
            <person name="Blye J."/>
            <person name="Boguslavskiy L."/>
            <person name="Bonnet C."/>
            <person name="Boukhgalter B."/>
            <person name="Bourzgui I."/>
            <person name="Brown A."/>
            <person name="Cahill P."/>
            <person name="Channer S."/>
            <person name="Cheshatsang Y."/>
            <person name="Chuda L."/>
            <person name="Citroen M."/>
            <person name="Collymore A."/>
            <person name="Cooke P."/>
            <person name="Costello M."/>
            <person name="D'Aco K."/>
            <person name="Daza R."/>
            <person name="De Haan G."/>
            <person name="DeGray S."/>
            <person name="DeMaso C."/>
            <person name="Dhargay N."/>
            <person name="Dooley K."/>
            <person name="Dooley E."/>
            <person name="Doricent M."/>
            <person name="Dorje P."/>
            <person name="Dorjee K."/>
            <person name="Dupes A."/>
            <person name="Elong R."/>
            <person name="Falk J."/>
            <person name="Farina A."/>
            <person name="Faro S."/>
            <person name="Ferguson D."/>
            <person name="Fisher S."/>
            <person name="Foley C.D."/>
            <person name="Franke A."/>
            <person name="Friedrich D."/>
            <person name="Gadbois L."/>
            <person name="Gearin G."/>
            <person name="Gearin C.R."/>
            <person name="Giannoukos G."/>
            <person name="Goode T."/>
            <person name="Graham J."/>
            <person name="Grandbois E."/>
            <person name="Grewal S."/>
            <person name="Gyaltsen K."/>
            <person name="Hafez N."/>
            <person name="Hagos B."/>
            <person name="Hall J."/>
            <person name="Henson C."/>
            <person name="Hollinger A."/>
            <person name="Honan T."/>
            <person name="Huard M.D."/>
            <person name="Hughes L."/>
            <person name="Hurhula B."/>
            <person name="Husby M.E."/>
            <person name="Kamat A."/>
            <person name="Kanga B."/>
            <person name="Kashin S."/>
            <person name="Khazanovich D."/>
            <person name="Kisner P."/>
            <person name="Lance K."/>
            <person name="Lara M."/>
            <person name="Lee W."/>
            <person name="Lennon N."/>
            <person name="Letendre F."/>
            <person name="LeVine R."/>
            <person name="Lipovsky A."/>
            <person name="Liu X."/>
            <person name="Liu J."/>
            <person name="Liu S."/>
            <person name="Lokyitsang T."/>
            <person name="Lokyitsang Y."/>
            <person name="Lubonja R."/>
            <person name="Lui A."/>
            <person name="MacDonald P."/>
            <person name="Magnisalis V."/>
            <person name="Maru K."/>
            <person name="Matthews C."/>
            <person name="McCusker W."/>
            <person name="McDonough S."/>
            <person name="Mehta T."/>
            <person name="Meldrim J."/>
            <person name="Meneus L."/>
            <person name="Mihai O."/>
            <person name="Mihalev A."/>
            <person name="Mihova T."/>
            <person name="Mittelman R."/>
            <person name="Mlenga V."/>
            <person name="Montmayeur A."/>
            <person name="Mulrain L."/>
            <person name="Navidi A."/>
            <person name="Naylor J."/>
            <person name="Negash T."/>
            <person name="Nguyen T."/>
            <person name="Nguyen N."/>
            <person name="Nicol R."/>
            <person name="Norbu C."/>
            <person name="Norbu N."/>
            <person name="Novod N."/>
            <person name="O'Neill B."/>
            <person name="Osman S."/>
            <person name="Markiewicz E."/>
            <person name="Oyono O.L."/>
            <person name="Patti C."/>
            <person name="Phunkhang P."/>
            <person name="Pierre F."/>
            <person name="Priest M."/>
            <person name="Raghuraman S."/>
            <person name="Rege F."/>
            <person name="Reyes R."/>
            <person name="Rise C."/>
            <person name="Rogov P."/>
            <person name="Ross K."/>
            <person name="Ryan E."/>
            <person name="Settipalli S."/>
            <person name="Shea T."/>
            <person name="Sherpa N."/>
            <person name="Shi L."/>
            <person name="Shih D."/>
            <person name="Sparrow T."/>
            <person name="Spaulding J."/>
            <person name="Stalker J."/>
            <person name="Stange-Thomann N."/>
            <person name="Stavropoulos S."/>
            <person name="Stone C."/>
            <person name="Strader C."/>
            <person name="Tesfaye S."/>
            <person name="Thomson T."/>
            <person name="Thoulutsang Y."/>
            <person name="Thoulutsang D."/>
            <person name="Topham K."/>
            <person name="Topping I."/>
            <person name="Tsamla T."/>
            <person name="Vassiliev H."/>
            <person name="Vo A."/>
            <person name="Wangchuk T."/>
            <person name="Wangdi T."/>
            <person name="Weiand M."/>
            <person name="Wilkinson J."/>
            <person name="Wilson A."/>
            <person name="Yadav S."/>
            <person name="Young G."/>
            <person name="Yu Q."/>
            <person name="Zembek L."/>
            <person name="Zhong D."/>
            <person name="Zimmer A."/>
            <person name="Zwirko Z."/>
            <person name="Jaffe D.B."/>
            <person name="Alvarez P."/>
            <person name="Brockman W."/>
            <person name="Butler J."/>
            <person name="Chin C."/>
            <person name="Gnerre S."/>
            <person name="Grabherr M."/>
            <person name="Kleber M."/>
            <person name="Mauceli E."/>
            <person name="MacCallum I."/>
        </authorList>
    </citation>
    <scope>NUCLEOTIDE SEQUENCE [LARGE SCALE GENOMIC DNA]</scope>
    <source>
        <strain evidence="2">Tucson 15287-2541.00</strain>
    </source>
</reference>
<sequence length="213" mass="24605">MSATNNQSDQTEESVTKQVPFHVNTELHSDIEKLMKPRIEMLQKIVTTRMSSEAPTANGIETEGYWWPECRIYSPIHYMSEMNDFMSLTRNALICLTEELQVIQAKFQDLNESEPSEKLGPLVSYAEKCYSYCKMQFYPRNRLHHKIIKTKNIEDHTILKIIDEIIFTTLQMRMTRLKSMIEDFCALVEVKWDLNEKDAAAAAGATSPNETSV</sequence>
<dbReference type="eggNOG" id="ENOG502T8SS">
    <property type="taxonomic scope" value="Eukaryota"/>
</dbReference>
<evidence type="ECO:0000313" key="1">
    <source>
        <dbReference type="EMBL" id="EDV96132.1"/>
    </source>
</evidence>
<proteinExistence type="predicted"/>
<dbReference type="OrthoDB" id="7862993at2759"/>
<protein>
    <submittedName>
        <fullName evidence="1">GH16087</fullName>
    </submittedName>
</protein>
<dbReference type="EMBL" id="CH916366">
    <property type="protein sequence ID" value="EDV96132.1"/>
    <property type="molecule type" value="Genomic_DNA"/>
</dbReference>
<name>B4J361_DROGR</name>
<dbReference type="Proteomes" id="UP000001070">
    <property type="component" value="Unassembled WGS sequence"/>
</dbReference>
<dbReference type="AlphaFoldDB" id="B4J361"/>
<gene>
    <name evidence="1" type="primary">Dgri\GH16087</name>
    <name evidence="1" type="ORF">Dgri_GH16087</name>
</gene>
<accession>B4J361</accession>
<dbReference type="PhylomeDB" id="B4J361"/>
<evidence type="ECO:0000313" key="2">
    <source>
        <dbReference type="Proteomes" id="UP000001070"/>
    </source>
</evidence>
<organism evidence="2">
    <name type="scientific">Drosophila grimshawi</name>
    <name type="common">Hawaiian fruit fly</name>
    <name type="synonym">Idiomyia grimshawi</name>
    <dbReference type="NCBI Taxonomy" id="7222"/>
    <lineage>
        <taxon>Eukaryota</taxon>
        <taxon>Metazoa</taxon>
        <taxon>Ecdysozoa</taxon>
        <taxon>Arthropoda</taxon>
        <taxon>Hexapoda</taxon>
        <taxon>Insecta</taxon>
        <taxon>Pterygota</taxon>
        <taxon>Neoptera</taxon>
        <taxon>Endopterygota</taxon>
        <taxon>Diptera</taxon>
        <taxon>Brachycera</taxon>
        <taxon>Muscomorpha</taxon>
        <taxon>Ephydroidea</taxon>
        <taxon>Drosophilidae</taxon>
        <taxon>Drosophila</taxon>
        <taxon>Hawaiian Drosophila</taxon>
    </lineage>
</organism>